<proteinExistence type="predicted"/>
<evidence type="ECO:0000313" key="2">
    <source>
        <dbReference type="Proteomes" id="UP000683360"/>
    </source>
</evidence>
<organism evidence="1 2">
    <name type="scientific">Mytilus edulis</name>
    <name type="common">Blue mussel</name>
    <dbReference type="NCBI Taxonomy" id="6550"/>
    <lineage>
        <taxon>Eukaryota</taxon>
        <taxon>Metazoa</taxon>
        <taxon>Spiralia</taxon>
        <taxon>Lophotrochozoa</taxon>
        <taxon>Mollusca</taxon>
        <taxon>Bivalvia</taxon>
        <taxon>Autobranchia</taxon>
        <taxon>Pteriomorphia</taxon>
        <taxon>Mytilida</taxon>
        <taxon>Mytiloidea</taxon>
        <taxon>Mytilidae</taxon>
        <taxon>Mytilinae</taxon>
        <taxon>Mytilus</taxon>
    </lineage>
</organism>
<dbReference type="EMBL" id="CAJPWZ010002227">
    <property type="protein sequence ID" value="CAG2234210.1"/>
    <property type="molecule type" value="Genomic_DNA"/>
</dbReference>
<accession>A0A8S3TZJ5</accession>
<dbReference type="OrthoDB" id="6042617at2759"/>
<gene>
    <name evidence="1" type="ORF">MEDL_46848</name>
</gene>
<sequence length="176" mass="20667">MLTNRYSVRYEKAFAKERIGGYKMDEIFKSDLAGASVLVKMHMTSWKPSNALSELFLGKYLLSTAPMSDRIKYVHMPSRTKYGSVQVHHIRPFGKYKITALPVTQLVLHHYRECRTSYGFSEKMDKMNAQQQNILLRNNFTNDKCFGFKTYYQSDMELIIEKIRTSVLELQRKLLF</sequence>
<dbReference type="AlphaFoldDB" id="A0A8S3TZJ5"/>
<reference evidence="1" key="1">
    <citation type="submission" date="2021-03" db="EMBL/GenBank/DDBJ databases">
        <authorList>
            <person name="Bekaert M."/>
        </authorList>
    </citation>
    <scope>NUCLEOTIDE SEQUENCE</scope>
</reference>
<protein>
    <recommendedName>
        <fullName evidence="3">Glycosyltransferase family 92 protein</fullName>
    </recommendedName>
</protein>
<dbReference type="Proteomes" id="UP000683360">
    <property type="component" value="Unassembled WGS sequence"/>
</dbReference>
<comment type="caution">
    <text evidence="1">The sequence shown here is derived from an EMBL/GenBank/DDBJ whole genome shotgun (WGS) entry which is preliminary data.</text>
</comment>
<evidence type="ECO:0008006" key="3">
    <source>
        <dbReference type="Google" id="ProtNLM"/>
    </source>
</evidence>
<name>A0A8S3TZJ5_MYTED</name>
<keyword evidence="2" id="KW-1185">Reference proteome</keyword>
<evidence type="ECO:0000313" key="1">
    <source>
        <dbReference type="EMBL" id="CAG2234210.1"/>
    </source>
</evidence>